<organism evidence="7 8">
    <name type="scientific">Jaminaea rosea</name>
    <dbReference type="NCBI Taxonomy" id="1569628"/>
    <lineage>
        <taxon>Eukaryota</taxon>
        <taxon>Fungi</taxon>
        <taxon>Dikarya</taxon>
        <taxon>Basidiomycota</taxon>
        <taxon>Ustilaginomycotina</taxon>
        <taxon>Exobasidiomycetes</taxon>
        <taxon>Microstromatales</taxon>
        <taxon>Microstromatales incertae sedis</taxon>
        <taxon>Jaminaea</taxon>
    </lineage>
</organism>
<feature type="transmembrane region" description="Helical" evidence="6">
    <location>
        <begin position="54"/>
        <end position="72"/>
    </location>
</feature>
<feature type="transmembrane region" description="Helical" evidence="6">
    <location>
        <begin position="15"/>
        <end position="34"/>
    </location>
</feature>
<gene>
    <name evidence="7" type="ORF">BDZ90DRAFT_253147</name>
</gene>
<dbReference type="OrthoDB" id="73612at2759"/>
<dbReference type="EMBL" id="KZ819669">
    <property type="protein sequence ID" value="PWN27145.1"/>
    <property type="molecule type" value="Genomic_DNA"/>
</dbReference>
<dbReference type="InterPro" id="IPR013861">
    <property type="entry name" value="TMEM115/Pdh1/Rbl19"/>
</dbReference>
<feature type="compositionally biased region" description="Acidic residues" evidence="5">
    <location>
        <begin position="395"/>
        <end position="413"/>
    </location>
</feature>
<sequence>MAVVNLASTLQSIPLATRCLSLLVLFFSTLIAVLRLTRTEEGLHIITWSRTDSAIAFPWLVIVPGVSFWYPWSLITAGFCETSFLEFLVTALSLPLAGRYLERIWGPVELVKFTLIVVVGSNVIAWFIATVLFVVLRSEAAFYGTQYHGLEALQTGFLVALAQLIPDHQIQLLRNHLTMRVRDLPMLYVTFSNVACLLGFPSPFILIQFGWLISWAYLRFYRWNPDSGTRGDRSEAFSFVLWFPPFLHTPVTHISNFLHGLFLRFKVIPEFKYDYVSANDLEFGLGGAGEGAGSTAGQDMVGGGAGGPVSARAEAERRRAMALKALDQRMASSGSGSGSSRGGAGAPPPNQAATAAARSQAPAEVVFQAPTDESEAAGKPATSSAAGKSRAKVEAEEDAQWPDSDEDEGEGGDIGDTKRAEKAKLVGK</sequence>
<dbReference type="Proteomes" id="UP000245884">
    <property type="component" value="Unassembled WGS sequence"/>
</dbReference>
<keyword evidence="8" id="KW-1185">Reference proteome</keyword>
<dbReference type="SMART" id="SM01160">
    <property type="entry name" value="DUF1751"/>
    <property type="match status" value="1"/>
</dbReference>
<dbReference type="AlphaFoldDB" id="A0A316UVJ9"/>
<keyword evidence="3 6" id="KW-1133">Transmembrane helix</keyword>
<dbReference type="GeneID" id="37029608"/>
<feature type="transmembrane region" description="Helical" evidence="6">
    <location>
        <begin position="186"/>
        <end position="217"/>
    </location>
</feature>
<feature type="transmembrane region" description="Helical" evidence="6">
    <location>
        <begin position="113"/>
        <end position="135"/>
    </location>
</feature>
<evidence type="ECO:0000256" key="4">
    <source>
        <dbReference type="ARBA" id="ARBA00023136"/>
    </source>
</evidence>
<keyword evidence="2 6" id="KW-0812">Transmembrane</keyword>
<dbReference type="RefSeq" id="XP_025361757.1">
    <property type="nucleotide sequence ID" value="XM_025507785.1"/>
</dbReference>
<feature type="region of interest" description="Disordered" evidence="5">
    <location>
        <begin position="296"/>
        <end position="428"/>
    </location>
</feature>
<evidence type="ECO:0000313" key="8">
    <source>
        <dbReference type="Proteomes" id="UP000245884"/>
    </source>
</evidence>
<dbReference type="Pfam" id="PF08551">
    <property type="entry name" value="DUF1751"/>
    <property type="match status" value="1"/>
</dbReference>
<evidence type="ECO:0000256" key="6">
    <source>
        <dbReference type="SAM" id="Phobius"/>
    </source>
</evidence>
<feature type="compositionally biased region" description="Gly residues" evidence="5">
    <location>
        <begin position="296"/>
        <end position="307"/>
    </location>
</feature>
<dbReference type="GO" id="GO:0005794">
    <property type="term" value="C:Golgi apparatus"/>
    <property type="evidence" value="ECO:0007669"/>
    <property type="project" value="TreeGrafter"/>
</dbReference>
<keyword evidence="4 6" id="KW-0472">Membrane</keyword>
<feature type="compositionally biased region" description="Low complexity" evidence="5">
    <location>
        <begin position="351"/>
        <end position="363"/>
    </location>
</feature>
<dbReference type="FunFam" id="1.20.1540.10:FF:000004">
    <property type="entry name" value="Transmembrane protein 115"/>
    <property type="match status" value="1"/>
</dbReference>
<evidence type="ECO:0000256" key="2">
    <source>
        <dbReference type="ARBA" id="ARBA00022692"/>
    </source>
</evidence>
<comment type="subcellular location">
    <subcellularLocation>
        <location evidence="1">Membrane</location>
        <topology evidence="1">Multi-pass membrane protein</topology>
    </subcellularLocation>
</comment>
<protein>
    <submittedName>
        <fullName evidence="7">DUF1751-domain-containing protein</fullName>
    </submittedName>
</protein>
<feature type="compositionally biased region" description="Gly residues" evidence="5">
    <location>
        <begin position="335"/>
        <end position="345"/>
    </location>
</feature>
<evidence type="ECO:0000313" key="7">
    <source>
        <dbReference type="EMBL" id="PWN27145.1"/>
    </source>
</evidence>
<dbReference type="InterPro" id="IPR035952">
    <property type="entry name" value="Rhomboid-like_sf"/>
</dbReference>
<dbReference type="GO" id="GO:0016020">
    <property type="term" value="C:membrane"/>
    <property type="evidence" value="ECO:0007669"/>
    <property type="project" value="UniProtKB-SubCell"/>
</dbReference>
<reference evidence="7 8" key="1">
    <citation type="journal article" date="2018" name="Mol. Biol. Evol.">
        <title>Broad Genomic Sampling Reveals a Smut Pathogenic Ancestry of the Fungal Clade Ustilaginomycotina.</title>
        <authorList>
            <person name="Kijpornyongpan T."/>
            <person name="Mondo S.J."/>
            <person name="Barry K."/>
            <person name="Sandor L."/>
            <person name="Lee J."/>
            <person name="Lipzen A."/>
            <person name="Pangilinan J."/>
            <person name="LaButti K."/>
            <person name="Hainaut M."/>
            <person name="Henrissat B."/>
            <person name="Grigoriev I.V."/>
            <person name="Spatafora J.W."/>
            <person name="Aime M.C."/>
        </authorList>
    </citation>
    <scope>NUCLEOTIDE SEQUENCE [LARGE SCALE GENOMIC DNA]</scope>
    <source>
        <strain evidence="7 8">MCA 5214</strain>
    </source>
</reference>
<dbReference type="SUPFAM" id="SSF144091">
    <property type="entry name" value="Rhomboid-like"/>
    <property type="match status" value="1"/>
</dbReference>
<dbReference type="GO" id="GO:0006890">
    <property type="term" value="P:retrograde vesicle-mediated transport, Golgi to endoplasmic reticulum"/>
    <property type="evidence" value="ECO:0007669"/>
    <property type="project" value="InterPro"/>
</dbReference>
<dbReference type="PANTHER" id="PTHR13377">
    <property type="entry name" value="PLACENTAL PROTEIN 6"/>
    <property type="match status" value="1"/>
</dbReference>
<dbReference type="PANTHER" id="PTHR13377:SF3">
    <property type="entry name" value="TRANSMEMBRANE PROTEIN 115"/>
    <property type="match status" value="1"/>
</dbReference>
<dbReference type="STRING" id="1569628.A0A316UVJ9"/>
<evidence type="ECO:0000256" key="3">
    <source>
        <dbReference type="ARBA" id="ARBA00022989"/>
    </source>
</evidence>
<feature type="compositionally biased region" description="Basic and acidic residues" evidence="5">
    <location>
        <begin position="415"/>
        <end position="428"/>
    </location>
</feature>
<name>A0A316UVJ9_9BASI</name>
<dbReference type="Gene3D" id="1.20.1540.10">
    <property type="entry name" value="Rhomboid-like"/>
    <property type="match status" value="1"/>
</dbReference>
<evidence type="ECO:0000256" key="1">
    <source>
        <dbReference type="ARBA" id="ARBA00004141"/>
    </source>
</evidence>
<evidence type="ECO:0000256" key="5">
    <source>
        <dbReference type="SAM" id="MobiDB-lite"/>
    </source>
</evidence>
<accession>A0A316UVJ9</accession>
<proteinExistence type="predicted"/>